<evidence type="ECO:0008006" key="4">
    <source>
        <dbReference type="Google" id="ProtNLM"/>
    </source>
</evidence>
<evidence type="ECO:0000313" key="2">
    <source>
        <dbReference type="EMBL" id="RIQ11063.1"/>
    </source>
</evidence>
<keyword evidence="1" id="KW-0472">Membrane</keyword>
<proteinExistence type="predicted"/>
<keyword evidence="1" id="KW-0812">Transmembrane</keyword>
<reference evidence="2 3" key="1">
    <citation type="submission" date="2018-09" db="EMBL/GenBank/DDBJ databases">
        <title>Isolation, diversity and antifungal activity of actinobacteria from wheat.</title>
        <authorList>
            <person name="Han C."/>
        </authorList>
    </citation>
    <scope>NUCLEOTIDE SEQUENCE [LARGE SCALE GENOMIC DNA]</scope>
    <source>
        <strain evidence="2 3">NEAU-YY265</strain>
    </source>
</reference>
<protein>
    <recommendedName>
        <fullName evidence="4">DUF3137 domain-containing protein</fullName>
    </recommendedName>
</protein>
<dbReference type="EMBL" id="QUAL01000435">
    <property type="protein sequence ID" value="RIQ11063.1"/>
    <property type="molecule type" value="Genomic_DNA"/>
</dbReference>
<comment type="caution">
    <text evidence="2">The sequence shown here is derived from an EMBL/GenBank/DDBJ whole genome shotgun (WGS) entry which is preliminary data.</text>
</comment>
<dbReference type="Proteomes" id="UP000284057">
    <property type="component" value="Unassembled WGS sequence"/>
</dbReference>
<evidence type="ECO:0000256" key="1">
    <source>
        <dbReference type="SAM" id="Phobius"/>
    </source>
</evidence>
<sequence>MIMGSGGYVVAMEAAVVLLFAALAGAVLVGVRYGRFTAQRRLADLRGFVHARGWAVGSGDEELTRRWPGPPFHPGGGVARPVVTGTHRGREFVAFEYLYEVTPSPTAKTAIPHRRSVVTIPLPAHVPDLAVTRKDAIAGAVARVLDRPGADLPGEPGRRYHVACVDQLFATTVLQAPVVAQLEAGPAWEWRFAGDTMIGYQAGRLTPDRLVSGLDALSDVLDRVPAEAWRHGGPAAA</sequence>
<evidence type="ECO:0000313" key="3">
    <source>
        <dbReference type="Proteomes" id="UP000284057"/>
    </source>
</evidence>
<name>A0A418KGG7_9ACTN</name>
<dbReference type="AlphaFoldDB" id="A0A418KGG7"/>
<keyword evidence="1" id="KW-1133">Transmembrane helix</keyword>
<organism evidence="2 3">
    <name type="scientific">Jiangella rhizosphaerae</name>
    <dbReference type="NCBI Taxonomy" id="2293569"/>
    <lineage>
        <taxon>Bacteria</taxon>
        <taxon>Bacillati</taxon>
        <taxon>Actinomycetota</taxon>
        <taxon>Actinomycetes</taxon>
        <taxon>Jiangellales</taxon>
        <taxon>Jiangellaceae</taxon>
        <taxon>Jiangella</taxon>
    </lineage>
</organism>
<gene>
    <name evidence="2" type="ORF">DY240_29945</name>
</gene>
<keyword evidence="3" id="KW-1185">Reference proteome</keyword>
<feature type="transmembrane region" description="Helical" evidence="1">
    <location>
        <begin position="6"/>
        <end position="31"/>
    </location>
</feature>
<accession>A0A418KGG7</accession>
<dbReference type="OrthoDB" id="3812641at2"/>
<dbReference type="RefSeq" id="WP_119663304.1">
    <property type="nucleotide sequence ID" value="NZ_QUAL01000435.1"/>
</dbReference>